<dbReference type="Pfam" id="PF08899">
    <property type="entry name" value="DUF1844"/>
    <property type="match status" value="1"/>
</dbReference>
<comment type="caution">
    <text evidence="1">The sequence shown here is derived from an EMBL/GenBank/DDBJ whole genome shotgun (WGS) entry which is preliminary data.</text>
</comment>
<evidence type="ECO:0000313" key="1">
    <source>
        <dbReference type="EMBL" id="EYF05859.1"/>
    </source>
</evidence>
<name>A0A017T9D9_9BACT</name>
<dbReference type="InterPro" id="IPR014995">
    <property type="entry name" value="DUF1844"/>
</dbReference>
<dbReference type="OrthoDB" id="9799618at2"/>
<dbReference type="eggNOG" id="ENOG50334IY">
    <property type="taxonomic scope" value="Bacteria"/>
</dbReference>
<proteinExistence type="predicted"/>
<organism evidence="1 2">
    <name type="scientific">Chondromyces apiculatus DSM 436</name>
    <dbReference type="NCBI Taxonomy" id="1192034"/>
    <lineage>
        <taxon>Bacteria</taxon>
        <taxon>Pseudomonadati</taxon>
        <taxon>Myxococcota</taxon>
        <taxon>Polyangia</taxon>
        <taxon>Polyangiales</taxon>
        <taxon>Polyangiaceae</taxon>
        <taxon>Chondromyces</taxon>
    </lineage>
</organism>
<dbReference type="Proteomes" id="UP000019678">
    <property type="component" value="Unassembled WGS sequence"/>
</dbReference>
<gene>
    <name evidence="1" type="ORF">CAP_2860</name>
</gene>
<dbReference type="EMBL" id="ASRX01000020">
    <property type="protein sequence ID" value="EYF05859.1"/>
    <property type="molecule type" value="Genomic_DNA"/>
</dbReference>
<sequence length="97" mass="10298">MSDAKKPGAGEGADGGGLPKLDFSTFVLSIIGSAYVHLGDAPSPDEGRDLALARQDIDLLGLLEEKTHGNLTGDEERLLSQALYDLRQRYVEVAKGS</sequence>
<dbReference type="STRING" id="1192034.CAP_2860"/>
<dbReference type="RefSeq" id="WP_044241130.1">
    <property type="nucleotide sequence ID" value="NZ_ASRX01000020.1"/>
</dbReference>
<accession>A0A017T9D9</accession>
<evidence type="ECO:0008006" key="3">
    <source>
        <dbReference type="Google" id="ProtNLM"/>
    </source>
</evidence>
<reference evidence="1 2" key="1">
    <citation type="submission" date="2013-05" db="EMBL/GenBank/DDBJ databases">
        <title>Genome assembly of Chondromyces apiculatus DSM 436.</title>
        <authorList>
            <person name="Sharma G."/>
            <person name="Khatri I."/>
            <person name="Kaur C."/>
            <person name="Mayilraj S."/>
            <person name="Subramanian S."/>
        </authorList>
    </citation>
    <scope>NUCLEOTIDE SEQUENCE [LARGE SCALE GENOMIC DNA]</scope>
    <source>
        <strain evidence="1 2">DSM 436</strain>
    </source>
</reference>
<keyword evidence="2" id="KW-1185">Reference proteome</keyword>
<evidence type="ECO:0000313" key="2">
    <source>
        <dbReference type="Proteomes" id="UP000019678"/>
    </source>
</evidence>
<protein>
    <recommendedName>
        <fullName evidence="3">DUF1844 domain-containing protein</fullName>
    </recommendedName>
</protein>
<dbReference type="AlphaFoldDB" id="A0A017T9D9"/>